<gene>
    <name evidence="8" type="ORF">AKO1_013713</name>
</gene>
<keyword evidence="4" id="KW-0677">Repeat</keyword>
<feature type="domain" description="EF-hand" evidence="7">
    <location>
        <begin position="191"/>
        <end position="226"/>
    </location>
</feature>
<dbReference type="SMART" id="SM00054">
    <property type="entry name" value="EFh"/>
    <property type="match status" value="4"/>
</dbReference>
<protein>
    <recommendedName>
        <fullName evidence="7">EF-hand domain-containing protein</fullName>
    </recommendedName>
</protein>
<reference evidence="8 9" key="1">
    <citation type="submission" date="2024-03" db="EMBL/GenBank/DDBJ databases">
        <title>The Acrasis kona genome and developmental transcriptomes reveal deep origins of eukaryotic multicellular pathways.</title>
        <authorList>
            <person name="Sheikh S."/>
            <person name="Fu C.-J."/>
            <person name="Brown M.W."/>
            <person name="Baldauf S.L."/>
        </authorList>
    </citation>
    <scope>NUCLEOTIDE SEQUENCE [LARGE SCALE GENOMIC DNA]</scope>
    <source>
        <strain evidence="8 9">ATCC MYA-3509</strain>
    </source>
</reference>
<feature type="domain" description="EF-hand" evidence="7">
    <location>
        <begin position="227"/>
        <end position="262"/>
    </location>
</feature>
<evidence type="ECO:0000256" key="2">
    <source>
        <dbReference type="ARBA" id="ARBA00022490"/>
    </source>
</evidence>
<evidence type="ECO:0000256" key="5">
    <source>
        <dbReference type="ARBA" id="ARBA00022837"/>
    </source>
</evidence>
<dbReference type="PANTHER" id="PTHR46212">
    <property type="entry name" value="PEFLIN"/>
    <property type="match status" value="1"/>
</dbReference>
<dbReference type="GO" id="GO:0048306">
    <property type="term" value="F:calcium-dependent protein binding"/>
    <property type="evidence" value="ECO:0007669"/>
    <property type="project" value="UniProtKB-ARBA"/>
</dbReference>
<dbReference type="Pfam" id="PF13499">
    <property type="entry name" value="EF-hand_7"/>
    <property type="match status" value="2"/>
</dbReference>
<keyword evidence="9" id="KW-1185">Reference proteome</keyword>
<feature type="region of interest" description="Disordered" evidence="6">
    <location>
        <begin position="1"/>
        <end position="107"/>
    </location>
</feature>
<keyword evidence="3" id="KW-0479">Metal-binding</keyword>
<organism evidence="8 9">
    <name type="scientific">Acrasis kona</name>
    <dbReference type="NCBI Taxonomy" id="1008807"/>
    <lineage>
        <taxon>Eukaryota</taxon>
        <taxon>Discoba</taxon>
        <taxon>Heterolobosea</taxon>
        <taxon>Tetramitia</taxon>
        <taxon>Eutetramitia</taxon>
        <taxon>Acrasidae</taxon>
        <taxon>Acrasis</taxon>
    </lineage>
</organism>
<dbReference type="Proteomes" id="UP001431209">
    <property type="component" value="Unassembled WGS sequence"/>
</dbReference>
<dbReference type="InterPro" id="IPR018247">
    <property type="entry name" value="EF_Hand_1_Ca_BS"/>
</dbReference>
<dbReference type="EMBL" id="JAOPGA020001528">
    <property type="protein sequence ID" value="KAL0489193.1"/>
    <property type="molecule type" value="Genomic_DNA"/>
</dbReference>
<evidence type="ECO:0000313" key="9">
    <source>
        <dbReference type="Proteomes" id="UP001431209"/>
    </source>
</evidence>
<dbReference type="SUPFAM" id="SSF47473">
    <property type="entry name" value="EF-hand"/>
    <property type="match status" value="1"/>
</dbReference>
<dbReference type="GO" id="GO:0005509">
    <property type="term" value="F:calcium ion binding"/>
    <property type="evidence" value="ECO:0007669"/>
    <property type="project" value="InterPro"/>
</dbReference>
<name>A0AAW2ZIL0_9EUKA</name>
<keyword evidence="2" id="KW-0963">Cytoplasm</keyword>
<dbReference type="InterPro" id="IPR002048">
    <property type="entry name" value="EF_hand_dom"/>
</dbReference>
<feature type="compositionally biased region" description="Low complexity" evidence="6">
    <location>
        <begin position="1"/>
        <end position="16"/>
    </location>
</feature>
<dbReference type="Gene3D" id="1.10.238.10">
    <property type="entry name" value="EF-hand"/>
    <property type="match status" value="1"/>
</dbReference>
<evidence type="ECO:0000256" key="4">
    <source>
        <dbReference type="ARBA" id="ARBA00022737"/>
    </source>
</evidence>
<evidence type="ECO:0000313" key="8">
    <source>
        <dbReference type="EMBL" id="KAL0489193.1"/>
    </source>
</evidence>
<evidence type="ECO:0000259" key="7">
    <source>
        <dbReference type="PROSITE" id="PS50222"/>
    </source>
</evidence>
<dbReference type="InterPro" id="IPR011992">
    <property type="entry name" value="EF-hand-dom_pair"/>
</dbReference>
<dbReference type="PROSITE" id="PS50222">
    <property type="entry name" value="EF_HAND_2"/>
    <property type="match status" value="3"/>
</dbReference>
<dbReference type="InterPro" id="IPR051426">
    <property type="entry name" value="Peflin/Sorcin_CaBP"/>
</dbReference>
<evidence type="ECO:0000256" key="6">
    <source>
        <dbReference type="SAM" id="MobiDB-lite"/>
    </source>
</evidence>
<dbReference type="GO" id="GO:0005737">
    <property type="term" value="C:cytoplasm"/>
    <property type="evidence" value="ECO:0007669"/>
    <property type="project" value="UniProtKB-SubCell"/>
</dbReference>
<evidence type="ECO:0000256" key="1">
    <source>
        <dbReference type="ARBA" id="ARBA00004496"/>
    </source>
</evidence>
<proteinExistence type="predicted"/>
<comment type="caution">
    <text evidence="8">The sequence shown here is derived from an EMBL/GenBank/DDBJ whole genome shotgun (WGS) entry which is preliminary data.</text>
</comment>
<evidence type="ECO:0000256" key="3">
    <source>
        <dbReference type="ARBA" id="ARBA00022723"/>
    </source>
</evidence>
<dbReference type="PANTHER" id="PTHR46212:SF3">
    <property type="entry name" value="GH27120P"/>
    <property type="match status" value="1"/>
</dbReference>
<feature type="compositionally biased region" description="Low complexity" evidence="6">
    <location>
        <begin position="24"/>
        <end position="63"/>
    </location>
</feature>
<sequence length="297" mass="32270">MQQGYGQQGGYPQSGQQGYGQQGGYPQSGQQGGYSQSNQQGGYPQSGQNYQGGQQGGYPQQQGGQQGGYPNTSGGAYPQSGGAYPQSGGAYQQGNQQSGGQGPYQTYQGQYATYGQQYSAPPQNVDPNIANWFNQVDSDRSGLVSTRELVTALSTGGFQQFSTEAAENMIRMFSGNGSGQLTLNEFQHLVQYLNQMRTSFQQLDTNRSNCLDYNEVQRALTTSGYNFDPRLLPKIMANFDKNKTGSLTFDEYLDLAIFMGSARDVFRGNDYNRTGTVTLGFDQFLSAALALRFGAKN</sequence>
<accession>A0AAW2ZIL0</accession>
<keyword evidence="5" id="KW-0106">Calcium</keyword>
<feature type="domain" description="EF-hand" evidence="7">
    <location>
        <begin position="124"/>
        <end position="159"/>
    </location>
</feature>
<feature type="compositionally biased region" description="Low complexity" evidence="6">
    <location>
        <begin position="86"/>
        <end position="96"/>
    </location>
</feature>
<dbReference type="AlphaFoldDB" id="A0AAW2ZIL0"/>
<dbReference type="PROSITE" id="PS00018">
    <property type="entry name" value="EF_HAND_1"/>
    <property type="match status" value="3"/>
</dbReference>
<comment type="subcellular location">
    <subcellularLocation>
        <location evidence="1">Cytoplasm</location>
    </subcellularLocation>
</comment>